<name>A0A4Y2E0C9_ARAVE</name>
<proteinExistence type="predicted"/>
<dbReference type="AlphaFoldDB" id="A0A4Y2E0C9"/>
<dbReference type="EMBL" id="BGPR01000481">
    <property type="protein sequence ID" value="GBM22502.1"/>
    <property type="molecule type" value="Genomic_DNA"/>
</dbReference>
<reference evidence="1 2" key="1">
    <citation type="journal article" date="2019" name="Sci. Rep.">
        <title>Orb-weaving spider Araneus ventricosus genome elucidates the spidroin gene catalogue.</title>
        <authorList>
            <person name="Kono N."/>
            <person name="Nakamura H."/>
            <person name="Ohtoshi R."/>
            <person name="Moran D.A.P."/>
            <person name="Shinohara A."/>
            <person name="Yoshida Y."/>
            <person name="Fujiwara M."/>
            <person name="Mori M."/>
            <person name="Tomita M."/>
            <person name="Arakawa K."/>
        </authorList>
    </citation>
    <scope>NUCLEOTIDE SEQUENCE [LARGE SCALE GENOMIC DNA]</scope>
</reference>
<dbReference type="Proteomes" id="UP000499080">
    <property type="component" value="Unassembled WGS sequence"/>
</dbReference>
<keyword evidence="2" id="KW-1185">Reference proteome</keyword>
<gene>
    <name evidence="1" type="ORF">AVEN_183941_1</name>
</gene>
<evidence type="ECO:0000313" key="1">
    <source>
        <dbReference type="EMBL" id="GBM22502.1"/>
    </source>
</evidence>
<protein>
    <submittedName>
        <fullName evidence="1">Uncharacterized protein</fullName>
    </submittedName>
</protein>
<organism evidence="1 2">
    <name type="scientific">Araneus ventricosus</name>
    <name type="common">Orbweaver spider</name>
    <name type="synonym">Epeira ventricosa</name>
    <dbReference type="NCBI Taxonomy" id="182803"/>
    <lineage>
        <taxon>Eukaryota</taxon>
        <taxon>Metazoa</taxon>
        <taxon>Ecdysozoa</taxon>
        <taxon>Arthropoda</taxon>
        <taxon>Chelicerata</taxon>
        <taxon>Arachnida</taxon>
        <taxon>Araneae</taxon>
        <taxon>Araneomorphae</taxon>
        <taxon>Entelegynae</taxon>
        <taxon>Araneoidea</taxon>
        <taxon>Araneidae</taxon>
        <taxon>Araneus</taxon>
    </lineage>
</organism>
<comment type="caution">
    <text evidence="1">The sequence shown here is derived from an EMBL/GenBank/DDBJ whole genome shotgun (WGS) entry which is preliminary data.</text>
</comment>
<evidence type="ECO:0000313" key="2">
    <source>
        <dbReference type="Proteomes" id="UP000499080"/>
    </source>
</evidence>
<sequence length="108" mass="12998">MNRVSNCRDSLEGFLQHKYHDAMDPHLGEVVIIMHLLRLKYWAPLSRLQPFVTDQRYMLFSDMLYLSIPCKYIMDKNVSQDNVPLLKFIMVYRRIHLILEFCRSHRSP</sequence>
<accession>A0A4Y2E0C9</accession>